<evidence type="ECO:0000313" key="2">
    <source>
        <dbReference type="Proteomes" id="UP000279833"/>
    </source>
</evidence>
<proteinExistence type="predicted"/>
<evidence type="ECO:0000313" key="1">
    <source>
        <dbReference type="EMBL" id="VDO62899.1"/>
    </source>
</evidence>
<accession>A0A183JD78</accession>
<reference evidence="3" key="1">
    <citation type="submission" date="2016-06" db="UniProtKB">
        <authorList>
            <consortium name="WormBaseParasite"/>
        </authorList>
    </citation>
    <scope>IDENTIFICATION</scope>
</reference>
<dbReference type="WBParaSite" id="SCUD_0000063901-mRNA-1">
    <property type="protein sequence ID" value="SCUD_0000063901-mRNA-1"/>
    <property type="gene ID" value="SCUD_0000063901"/>
</dbReference>
<dbReference type="AlphaFoldDB" id="A0A183JD78"/>
<dbReference type="EMBL" id="UZAK01000448">
    <property type="protein sequence ID" value="VDO62899.1"/>
    <property type="molecule type" value="Genomic_DNA"/>
</dbReference>
<evidence type="ECO:0000313" key="3">
    <source>
        <dbReference type="WBParaSite" id="SCUD_0000063901-mRNA-1"/>
    </source>
</evidence>
<reference evidence="1 2" key="2">
    <citation type="submission" date="2018-11" db="EMBL/GenBank/DDBJ databases">
        <authorList>
            <consortium name="Pathogen Informatics"/>
        </authorList>
    </citation>
    <scope>NUCLEOTIDE SEQUENCE [LARGE SCALE GENOMIC DNA]</scope>
    <source>
        <strain evidence="1">Dakar</strain>
        <strain evidence="2">Dakar, Senegal</strain>
    </source>
</reference>
<gene>
    <name evidence="1" type="ORF">SCUD_LOCUS640</name>
</gene>
<organism evidence="3">
    <name type="scientific">Schistosoma curassoni</name>
    <dbReference type="NCBI Taxonomy" id="6186"/>
    <lineage>
        <taxon>Eukaryota</taxon>
        <taxon>Metazoa</taxon>
        <taxon>Spiralia</taxon>
        <taxon>Lophotrochozoa</taxon>
        <taxon>Platyhelminthes</taxon>
        <taxon>Trematoda</taxon>
        <taxon>Digenea</taxon>
        <taxon>Strigeidida</taxon>
        <taxon>Schistosomatoidea</taxon>
        <taxon>Schistosomatidae</taxon>
        <taxon>Schistosoma</taxon>
    </lineage>
</organism>
<name>A0A183JD78_9TREM</name>
<sequence>MISGSLSLSFVRNVSGYSFLKGILLIFLAELNFDNLIDFCPNELKISLSE</sequence>
<keyword evidence="2" id="KW-1185">Reference proteome</keyword>
<protein>
    <submittedName>
        <fullName evidence="1 3">Uncharacterized protein</fullName>
    </submittedName>
</protein>
<dbReference type="Proteomes" id="UP000279833">
    <property type="component" value="Unassembled WGS sequence"/>
</dbReference>